<evidence type="ECO:0000256" key="1">
    <source>
        <dbReference type="ARBA" id="ARBA00001933"/>
    </source>
</evidence>
<dbReference type="Gene3D" id="3.40.50.1100">
    <property type="match status" value="2"/>
</dbReference>
<dbReference type="InterPro" id="IPR005149">
    <property type="entry name" value="Tscrpt_reg_PadR_N"/>
</dbReference>
<evidence type="ECO:0000256" key="3">
    <source>
        <dbReference type="ARBA" id="ARBA00022898"/>
    </source>
</evidence>
<dbReference type="AlphaFoldDB" id="A0A497EUH3"/>
<evidence type="ECO:0000313" key="8">
    <source>
        <dbReference type="EMBL" id="RLE50360.1"/>
    </source>
</evidence>
<sequence>MLKLKYSSFSFYLVLRKFELTCARCSFKTSGIPFVKFNRYCPRCSSPLTIVYDYDALTADKAKLFSRACGLWKYEKLLPCHSSRAVTLGEGNTTQLKCSRLSEVCGLNELYIKDETKNPTGSFLDRGASVLTTCLLELGFQGVYGAFKGNLGASLAAYSAKAGLRCYVLLKERVDVGKLYQMIAYGAFVKPANKLNLEEVNGLYLSDNADPFLLEGEKTIGFEIVEYFNWQVPDVIAVPIGSGCLITAIWKSLRELEALGLVKNVDTRLIGVQPEACAPIVDEKLCLEDKEVVESVAVDLVFQRPERGFEALKAIKESSGCAVKISDEEMLDASRLLAKTEGVFAEPAAASTLAGVKRLVEEGVIDRDERVVLVITGSGLKEPSILAKEIEKHVEIERLVRGEGKARLNIRRGKLEILRVLRGRKLHGYGIWKELKRKGLDVSMPAVYQHLNELRKLGLIAEVEKIQVNGRLRTCYSLTDRGLSLLKALG</sequence>
<dbReference type="GO" id="GO:0004794">
    <property type="term" value="F:threonine deaminase activity"/>
    <property type="evidence" value="ECO:0007669"/>
    <property type="project" value="TreeGrafter"/>
</dbReference>
<dbReference type="GO" id="GO:0009088">
    <property type="term" value="P:threonine biosynthetic process"/>
    <property type="evidence" value="ECO:0007669"/>
    <property type="project" value="UniProtKB-UniRule"/>
</dbReference>
<protein>
    <recommendedName>
        <fullName evidence="5">Threonine synthase</fullName>
        <ecNumber evidence="5">4.2.3.1</ecNumber>
    </recommendedName>
</protein>
<dbReference type="PANTHER" id="PTHR48078:SF6">
    <property type="entry name" value="L-THREONINE DEHYDRATASE CATABOLIC TDCB"/>
    <property type="match status" value="1"/>
</dbReference>
<comment type="cofactor">
    <cofactor evidence="1">
        <name>pyridoxal 5'-phosphate</name>
        <dbReference type="ChEBI" id="CHEBI:597326"/>
    </cofactor>
</comment>
<evidence type="ECO:0000313" key="11">
    <source>
        <dbReference type="Proteomes" id="UP000278475"/>
    </source>
</evidence>
<dbReference type="InterPro" id="IPR036388">
    <property type="entry name" value="WH-like_DNA-bd_sf"/>
</dbReference>
<evidence type="ECO:0000313" key="9">
    <source>
        <dbReference type="EMBL" id="RLE53174.1"/>
    </source>
</evidence>
<dbReference type="EMBL" id="QMQX01000019">
    <property type="protein sequence ID" value="RLE53174.1"/>
    <property type="molecule type" value="Genomic_DNA"/>
</dbReference>
<evidence type="ECO:0000259" key="6">
    <source>
        <dbReference type="Pfam" id="PF00291"/>
    </source>
</evidence>
<dbReference type="GO" id="GO:0003941">
    <property type="term" value="F:L-serine ammonia-lyase activity"/>
    <property type="evidence" value="ECO:0007669"/>
    <property type="project" value="TreeGrafter"/>
</dbReference>
<dbReference type="Gene3D" id="1.10.10.10">
    <property type="entry name" value="Winged helix-like DNA-binding domain superfamily/Winged helix DNA-binding domain"/>
    <property type="match status" value="1"/>
</dbReference>
<dbReference type="GO" id="GO:0006567">
    <property type="term" value="P:L-threonine catabolic process"/>
    <property type="evidence" value="ECO:0007669"/>
    <property type="project" value="TreeGrafter"/>
</dbReference>
<name>A0A497EUH3_9CREN</name>
<gene>
    <name evidence="8" type="primary">thrC</name>
    <name evidence="8" type="ORF">DRJ31_01535</name>
    <name evidence="9" type="ORF">DRJ33_01765</name>
</gene>
<proteinExistence type="inferred from homology"/>
<dbReference type="PANTHER" id="PTHR48078">
    <property type="entry name" value="THREONINE DEHYDRATASE, MITOCHONDRIAL-RELATED"/>
    <property type="match status" value="1"/>
</dbReference>
<accession>A0A497EUH3</accession>
<dbReference type="EC" id="4.2.3.1" evidence="5"/>
<feature type="domain" description="Tryptophan synthase beta chain-like PALP" evidence="6">
    <location>
        <begin position="86"/>
        <end position="377"/>
    </location>
</feature>
<dbReference type="InterPro" id="IPR036052">
    <property type="entry name" value="TrpB-like_PALP_sf"/>
</dbReference>
<dbReference type="InterPro" id="IPR050147">
    <property type="entry name" value="Ser/Thr_Dehydratase"/>
</dbReference>
<evidence type="ECO:0000259" key="7">
    <source>
        <dbReference type="Pfam" id="PF03551"/>
    </source>
</evidence>
<evidence type="ECO:0000256" key="5">
    <source>
        <dbReference type="NCBIfam" id="TIGR00260"/>
    </source>
</evidence>
<organism evidence="8 11">
    <name type="scientific">Thermoproteota archaeon</name>
    <dbReference type="NCBI Taxonomy" id="2056631"/>
    <lineage>
        <taxon>Archaea</taxon>
        <taxon>Thermoproteota</taxon>
    </lineage>
</organism>
<dbReference type="InterPro" id="IPR004450">
    <property type="entry name" value="Thr_synthase-like"/>
</dbReference>
<dbReference type="InterPro" id="IPR036390">
    <property type="entry name" value="WH_DNA-bd_sf"/>
</dbReference>
<evidence type="ECO:0000256" key="2">
    <source>
        <dbReference type="ARBA" id="ARBA00005517"/>
    </source>
</evidence>
<comment type="caution">
    <text evidence="8">The sequence shown here is derived from an EMBL/GenBank/DDBJ whole genome shotgun (WGS) entry which is preliminary data.</text>
</comment>
<dbReference type="Pfam" id="PF00291">
    <property type="entry name" value="PALP"/>
    <property type="match status" value="1"/>
</dbReference>
<dbReference type="GO" id="GO:0004795">
    <property type="term" value="F:threonine synthase activity"/>
    <property type="evidence" value="ECO:0007669"/>
    <property type="project" value="UniProtKB-UniRule"/>
</dbReference>
<evidence type="ECO:0000313" key="10">
    <source>
        <dbReference type="Proteomes" id="UP000272051"/>
    </source>
</evidence>
<dbReference type="SUPFAM" id="SSF53686">
    <property type="entry name" value="Tryptophan synthase beta subunit-like PLP-dependent enzymes"/>
    <property type="match status" value="1"/>
</dbReference>
<evidence type="ECO:0000256" key="4">
    <source>
        <dbReference type="ARBA" id="ARBA00023239"/>
    </source>
</evidence>
<dbReference type="Pfam" id="PF03551">
    <property type="entry name" value="PadR"/>
    <property type="match status" value="1"/>
</dbReference>
<comment type="similarity">
    <text evidence="2">Belongs to the threonine synthase family.</text>
</comment>
<dbReference type="InterPro" id="IPR001926">
    <property type="entry name" value="TrpB-like_PALP"/>
</dbReference>
<keyword evidence="4 8" id="KW-0456">Lyase</keyword>
<dbReference type="CDD" id="cd01563">
    <property type="entry name" value="Thr-synth_1"/>
    <property type="match status" value="1"/>
</dbReference>
<dbReference type="Proteomes" id="UP000278475">
    <property type="component" value="Unassembled WGS sequence"/>
</dbReference>
<dbReference type="GO" id="GO:0006565">
    <property type="term" value="P:L-serine catabolic process"/>
    <property type="evidence" value="ECO:0007669"/>
    <property type="project" value="TreeGrafter"/>
</dbReference>
<dbReference type="SUPFAM" id="SSF46785">
    <property type="entry name" value="Winged helix' DNA-binding domain"/>
    <property type="match status" value="1"/>
</dbReference>
<dbReference type="Proteomes" id="UP000272051">
    <property type="component" value="Unassembled WGS sequence"/>
</dbReference>
<keyword evidence="3" id="KW-0663">Pyridoxal phosphate</keyword>
<reference evidence="10 11" key="1">
    <citation type="submission" date="2018-06" db="EMBL/GenBank/DDBJ databases">
        <title>Extensive metabolic versatility and redundancy in microbially diverse, dynamic hydrothermal sediments.</title>
        <authorList>
            <person name="Dombrowski N."/>
            <person name="Teske A."/>
            <person name="Baker B.J."/>
        </authorList>
    </citation>
    <scope>NUCLEOTIDE SEQUENCE [LARGE SCALE GENOMIC DNA]</scope>
    <source>
        <strain evidence="9">B34_G17</strain>
        <strain evidence="8">B66_G16</strain>
    </source>
</reference>
<feature type="domain" description="Transcription regulator PadR N-terminal" evidence="7">
    <location>
        <begin position="417"/>
        <end position="486"/>
    </location>
</feature>
<dbReference type="GO" id="GO:0009097">
    <property type="term" value="P:isoleucine biosynthetic process"/>
    <property type="evidence" value="ECO:0007669"/>
    <property type="project" value="TreeGrafter"/>
</dbReference>
<dbReference type="NCBIfam" id="TIGR00260">
    <property type="entry name" value="thrC"/>
    <property type="match status" value="1"/>
</dbReference>
<dbReference type="EMBL" id="QMQV01000007">
    <property type="protein sequence ID" value="RLE50360.1"/>
    <property type="molecule type" value="Genomic_DNA"/>
</dbReference>